<evidence type="ECO:0000256" key="7">
    <source>
        <dbReference type="ARBA" id="ARBA00034247"/>
    </source>
</evidence>
<accession>A0ABW5QIW8</accession>
<dbReference type="PANTHER" id="PTHR45138:SF9">
    <property type="entry name" value="DIGUANYLATE CYCLASE DGCM-RELATED"/>
    <property type="match status" value="1"/>
</dbReference>
<dbReference type="SUPFAM" id="SSF55073">
    <property type="entry name" value="Nucleotide cyclase"/>
    <property type="match status" value="1"/>
</dbReference>
<keyword evidence="11" id="KW-0808">Transferase</keyword>
<feature type="transmembrane region" description="Helical" evidence="9">
    <location>
        <begin position="39"/>
        <end position="57"/>
    </location>
</feature>
<dbReference type="RefSeq" id="WP_386832591.1">
    <property type="nucleotide sequence ID" value="NZ_JBHUNP010000001.1"/>
</dbReference>
<evidence type="ECO:0000313" key="11">
    <source>
        <dbReference type="EMBL" id="MFD2647569.1"/>
    </source>
</evidence>
<dbReference type="Proteomes" id="UP001597521">
    <property type="component" value="Unassembled WGS sequence"/>
</dbReference>
<dbReference type="CDD" id="cd01949">
    <property type="entry name" value="GGDEF"/>
    <property type="match status" value="1"/>
</dbReference>
<evidence type="ECO:0000256" key="3">
    <source>
        <dbReference type="ARBA" id="ARBA00022475"/>
    </source>
</evidence>
<keyword evidence="3" id="KW-1003">Cell membrane</keyword>
<feature type="transmembrane region" description="Helical" evidence="9">
    <location>
        <begin position="135"/>
        <end position="158"/>
    </location>
</feature>
<gene>
    <name evidence="11" type="ORF">ACFSX5_07185</name>
</gene>
<evidence type="ECO:0000256" key="6">
    <source>
        <dbReference type="ARBA" id="ARBA00023136"/>
    </source>
</evidence>
<reference evidence="12" key="1">
    <citation type="journal article" date="2019" name="Int. J. Syst. Evol. Microbiol.">
        <title>The Global Catalogue of Microorganisms (GCM) 10K type strain sequencing project: providing services to taxonomists for standard genome sequencing and annotation.</title>
        <authorList>
            <consortium name="The Broad Institute Genomics Platform"/>
            <consortium name="The Broad Institute Genome Sequencing Center for Infectious Disease"/>
            <person name="Wu L."/>
            <person name="Ma J."/>
        </authorList>
    </citation>
    <scope>NUCLEOTIDE SEQUENCE [LARGE SCALE GENOMIC DNA]</scope>
    <source>
        <strain evidence="12">CCM 7427</strain>
    </source>
</reference>
<feature type="region of interest" description="Disordered" evidence="8">
    <location>
        <begin position="365"/>
        <end position="384"/>
    </location>
</feature>
<keyword evidence="12" id="KW-1185">Reference proteome</keyword>
<evidence type="ECO:0000256" key="4">
    <source>
        <dbReference type="ARBA" id="ARBA00022692"/>
    </source>
</evidence>
<name>A0ABW5QIW8_9HYPH</name>
<feature type="domain" description="GGDEF" evidence="10">
    <location>
        <begin position="226"/>
        <end position="358"/>
    </location>
</feature>
<evidence type="ECO:0000256" key="9">
    <source>
        <dbReference type="SAM" id="Phobius"/>
    </source>
</evidence>
<dbReference type="PROSITE" id="PS50887">
    <property type="entry name" value="GGDEF"/>
    <property type="match status" value="1"/>
</dbReference>
<evidence type="ECO:0000256" key="5">
    <source>
        <dbReference type="ARBA" id="ARBA00022989"/>
    </source>
</evidence>
<dbReference type="SMART" id="SM00267">
    <property type="entry name" value="GGDEF"/>
    <property type="match status" value="1"/>
</dbReference>
<feature type="transmembrane region" description="Helical" evidence="9">
    <location>
        <begin position="7"/>
        <end position="27"/>
    </location>
</feature>
<keyword evidence="4 9" id="KW-0812">Transmembrane</keyword>
<comment type="catalytic activity">
    <reaction evidence="7">
        <text>2 GTP = 3',3'-c-di-GMP + 2 diphosphate</text>
        <dbReference type="Rhea" id="RHEA:24898"/>
        <dbReference type="ChEBI" id="CHEBI:33019"/>
        <dbReference type="ChEBI" id="CHEBI:37565"/>
        <dbReference type="ChEBI" id="CHEBI:58805"/>
        <dbReference type="EC" id="2.7.7.65"/>
    </reaction>
</comment>
<dbReference type="Gene3D" id="3.30.70.270">
    <property type="match status" value="1"/>
</dbReference>
<dbReference type="InterPro" id="IPR050469">
    <property type="entry name" value="Diguanylate_Cyclase"/>
</dbReference>
<dbReference type="GO" id="GO:0052621">
    <property type="term" value="F:diguanylate cyclase activity"/>
    <property type="evidence" value="ECO:0007669"/>
    <property type="project" value="UniProtKB-EC"/>
</dbReference>
<dbReference type="Pfam" id="PF00990">
    <property type="entry name" value="GGDEF"/>
    <property type="match status" value="1"/>
</dbReference>
<keyword evidence="6 9" id="KW-0472">Membrane</keyword>
<evidence type="ECO:0000256" key="1">
    <source>
        <dbReference type="ARBA" id="ARBA00004651"/>
    </source>
</evidence>
<sequence>MLVPQVILSLFQTLGYLALIAVAFGAVERTEWPPLVRSLVQGCIFGGGAVLAMFEPAQLAEGVQIDGRALIVGFGAAFAGWPAALLAAVMAGSVRILIGGAGVGPGLAGIVIAAVLGLVWRYWLKPRGPLGVGSLLGLGVLISLHLLASAVLGYSLLVTMLIHIAPYIVSASVVDALFLGLFIERELRQIAREQHWRRNALTDPLTGLPNRRAFEQGMDGLRVEERPASLLIVDVDHFKLVNDTHGHAAGDYVLQRLAATLRANLRRKDLLARLGGEELSILLPDTGVPEATAVAERLRAAVEGMEIEWQGRPLQITISIGVAVAKGTMPATTLFTQADAALYAAKRGGRNRVVFAGEVLFEPPAPIRPSREMPERRRARRRVA</sequence>
<feature type="transmembrane region" description="Helical" evidence="9">
    <location>
        <begin position="164"/>
        <end position="183"/>
    </location>
</feature>
<dbReference type="InterPro" id="IPR011620">
    <property type="entry name" value="Sig_transdc_His_kinase_LytS_TM"/>
</dbReference>
<feature type="transmembrane region" description="Helical" evidence="9">
    <location>
        <begin position="96"/>
        <end position="123"/>
    </location>
</feature>
<dbReference type="EMBL" id="JBHUNP010000001">
    <property type="protein sequence ID" value="MFD2647569.1"/>
    <property type="molecule type" value="Genomic_DNA"/>
</dbReference>
<evidence type="ECO:0000256" key="2">
    <source>
        <dbReference type="ARBA" id="ARBA00012528"/>
    </source>
</evidence>
<keyword evidence="11" id="KW-0548">Nucleotidyltransferase</keyword>
<dbReference type="InterPro" id="IPR043128">
    <property type="entry name" value="Rev_trsase/Diguanyl_cyclase"/>
</dbReference>
<keyword evidence="5 9" id="KW-1133">Transmembrane helix</keyword>
<dbReference type="InterPro" id="IPR029787">
    <property type="entry name" value="Nucleotide_cyclase"/>
</dbReference>
<dbReference type="EC" id="2.7.7.65" evidence="2"/>
<evidence type="ECO:0000259" key="10">
    <source>
        <dbReference type="PROSITE" id="PS50887"/>
    </source>
</evidence>
<dbReference type="InterPro" id="IPR000160">
    <property type="entry name" value="GGDEF_dom"/>
</dbReference>
<evidence type="ECO:0000256" key="8">
    <source>
        <dbReference type="SAM" id="MobiDB-lite"/>
    </source>
</evidence>
<dbReference type="PANTHER" id="PTHR45138">
    <property type="entry name" value="REGULATORY COMPONENTS OF SENSORY TRANSDUCTION SYSTEM"/>
    <property type="match status" value="1"/>
</dbReference>
<feature type="transmembrane region" description="Helical" evidence="9">
    <location>
        <begin position="69"/>
        <end position="90"/>
    </location>
</feature>
<dbReference type="Pfam" id="PF07694">
    <property type="entry name" value="5TM-5TMR_LYT"/>
    <property type="match status" value="1"/>
</dbReference>
<proteinExistence type="predicted"/>
<comment type="subcellular location">
    <subcellularLocation>
        <location evidence="1">Cell membrane</location>
        <topology evidence="1">Multi-pass membrane protein</topology>
    </subcellularLocation>
</comment>
<protein>
    <recommendedName>
        <fullName evidence="2">diguanylate cyclase</fullName>
        <ecNumber evidence="2">2.7.7.65</ecNumber>
    </recommendedName>
</protein>
<comment type="caution">
    <text evidence="11">The sequence shown here is derived from an EMBL/GenBank/DDBJ whole genome shotgun (WGS) entry which is preliminary data.</text>
</comment>
<dbReference type="NCBIfam" id="TIGR00254">
    <property type="entry name" value="GGDEF"/>
    <property type="match status" value="1"/>
</dbReference>
<organism evidence="11 12">
    <name type="scientific">Devosia albogilva</name>
    <dbReference type="NCBI Taxonomy" id="429726"/>
    <lineage>
        <taxon>Bacteria</taxon>
        <taxon>Pseudomonadati</taxon>
        <taxon>Pseudomonadota</taxon>
        <taxon>Alphaproteobacteria</taxon>
        <taxon>Hyphomicrobiales</taxon>
        <taxon>Devosiaceae</taxon>
        <taxon>Devosia</taxon>
    </lineage>
</organism>
<evidence type="ECO:0000313" key="12">
    <source>
        <dbReference type="Proteomes" id="UP001597521"/>
    </source>
</evidence>